<keyword evidence="2" id="KW-0805">Transcription regulation</keyword>
<protein>
    <submittedName>
        <fullName evidence="6">Transcriptional regulator, LysR family</fullName>
    </submittedName>
</protein>
<feature type="domain" description="HTH lysR-type" evidence="5">
    <location>
        <begin position="2"/>
        <end position="59"/>
    </location>
</feature>
<keyword evidence="3" id="KW-0238">DNA-binding</keyword>
<dbReference type="Gene3D" id="1.10.10.10">
    <property type="entry name" value="Winged helix-like DNA-binding domain superfamily/Winged helix DNA-binding domain"/>
    <property type="match status" value="1"/>
</dbReference>
<dbReference type="PROSITE" id="PS50931">
    <property type="entry name" value="HTH_LYSR"/>
    <property type="match status" value="1"/>
</dbReference>
<dbReference type="PANTHER" id="PTHR30126">
    <property type="entry name" value="HTH-TYPE TRANSCRIPTIONAL REGULATOR"/>
    <property type="match status" value="1"/>
</dbReference>
<dbReference type="KEGG" id="abu:Abu_0849"/>
<keyword evidence="4" id="KW-0804">Transcription</keyword>
<dbReference type="GO" id="GO:0003700">
    <property type="term" value="F:DNA-binding transcription factor activity"/>
    <property type="evidence" value="ECO:0007669"/>
    <property type="project" value="InterPro"/>
</dbReference>
<evidence type="ECO:0000256" key="1">
    <source>
        <dbReference type="ARBA" id="ARBA00009437"/>
    </source>
</evidence>
<evidence type="ECO:0000313" key="6">
    <source>
        <dbReference type="EMBL" id="ABV67109.1"/>
    </source>
</evidence>
<dbReference type="InterPro" id="IPR036388">
    <property type="entry name" value="WH-like_DNA-bd_sf"/>
</dbReference>
<dbReference type="InterPro" id="IPR000847">
    <property type="entry name" value="LysR_HTH_N"/>
</dbReference>
<dbReference type="PANTHER" id="PTHR30126:SF40">
    <property type="entry name" value="HTH-TYPE TRANSCRIPTIONAL REGULATOR GLTR"/>
    <property type="match status" value="1"/>
</dbReference>
<dbReference type="PRINTS" id="PR00039">
    <property type="entry name" value="HTHLYSR"/>
</dbReference>
<dbReference type="GO" id="GO:0000976">
    <property type="term" value="F:transcription cis-regulatory region binding"/>
    <property type="evidence" value="ECO:0007669"/>
    <property type="project" value="TreeGrafter"/>
</dbReference>
<reference evidence="6 7" key="1">
    <citation type="journal article" date="2007" name="PLoS ONE">
        <title>The complete genome sequence and analysis of the Epsilonproteobacterium Arcobacter butzleri.</title>
        <authorList>
            <person name="Miller W.G."/>
            <person name="Parker C.T."/>
            <person name="Rubenfield M."/>
            <person name="Mendz G.L."/>
            <person name="Woesten M.M.S.M."/>
            <person name="Ussery D.W."/>
            <person name="Stolz J.F."/>
            <person name="Binnewies T.T."/>
            <person name="Hallin P.F."/>
            <person name="Wang G."/>
            <person name="Malek J.A."/>
            <person name="Rogosin A."/>
            <person name="Stanker L.H."/>
            <person name="Mandrell R.E."/>
        </authorList>
    </citation>
    <scope>NUCLEOTIDE SEQUENCE [LARGE SCALE GENOMIC DNA]</scope>
    <source>
        <strain evidence="6 7">RM4018</strain>
    </source>
</reference>
<dbReference type="SUPFAM" id="SSF46785">
    <property type="entry name" value="Winged helix' DNA-binding domain"/>
    <property type="match status" value="1"/>
</dbReference>
<dbReference type="Gene3D" id="3.40.190.10">
    <property type="entry name" value="Periplasmic binding protein-like II"/>
    <property type="match status" value="2"/>
</dbReference>
<dbReference type="STRING" id="367737.Abu_0849"/>
<evidence type="ECO:0000256" key="3">
    <source>
        <dbReference type="ARBA" id="ARBA00023125"/>
    </source>
</evidence>
<comment type="similarity">
    <text evidence="1">Belongs to the LysR transcriptional regulatory family.</text>
</comment>
<dbReference type="FunFam" id="1.10.10.10:FF:000001">
    <property type="entry name" value="LysR family transcriptional regulator"/>
    <property type="match status" value="1"/>
</dbReference>
<dbReference type="EMBL" id="CP000361">
    <property type="protein sequence ID" value="ABV67109.1"/>
    <property type="molecule type" value="Genomic_DNA"/>
</dbReference>
<sequence>MMDSNLLKVFVEVVKEKSITKAAINLNFAQSNITSRIKQLEKSIGTVLFHRVPKGVVLTKEGEKLYPYAIEIVKKIELANNEMKNINQQTHLIIGSTESNASVRIIPFLSQLHKDFPNISLELITDTTKEITKKLLEYKIDIAFISGEPQNDDFIVLNKIDEIITLVESKDNLSPNVFLSFKNGCAYNEFGQNYFKQFSNENYKVLEFGNYETILGCIKIGMGKSILPLSIIEKLNYEKDLHITKLSKDVANLPTCMICRLDNLPKIKEYLEDYQF</sequence>
<dbReference type="SUPFAM" id="SSF53850">
    <property type="entry name" value="Periplasmic binding protein-like II"/>
    <property type="match status" value="1"/>
</dbReference>
<name>A8ET35_ALIB4</name>
<evidence type="ECO:0000256" key="2">
    <source>
        <dbReference type="ARBA" id="ARBA00023015"/>
    </source>
</evidence>
<dbReference type="Proteomes" id="UP000001136">
    <property type="component" value="Chromosome"/>
</dbReference>
<organism evidence="6 7">
    <name type="scientific">Aliarcobacter butzleri (strain RM4018)</name>
    <name type="common">Arcobacter butzleri</name>
    <dbReference type="NCBI Taxonomy" id="367737"/>
    <lineage>
        <taxon>Bacteria</taxon>
        <taxon>Pseudomonadati</taxon>
        <taxon>Campylobacterota</taxon>
        <taxon>Epsilonproteobacteria</taxon>
        <taxon>Campylobacterales</taxon>
        <taxon>Arcobacteraceae</taxon>
        <taxon>Aliarcobacter</taxon>
    </lineage>
</organism>
<gene>
    <name evidence="6" type="ordered locus">Abu_0849</name>
</gene>
<evidence type="ECO:0000313" key="7">
    <source>
        <dbReference type="Proteomes" id="UP000001136"/>
    </source>
</evidence>
<evidence type="ECO:0000259" key="5">
    <source>
        <dbReference type="PROSITE" id="PS50931"/>
    </source>
</evidence>
<proteinExistence type="inferred from homology"/>
<dbReference type="Pfam" id="PF00126">
    <property type="entry name" value="HTH_1"/>
    <property type="match status" value="1"/>
</dbReference>
<evidence type="ECO:0000256" key="4">
    <source>
        <dbReference type="ARBA" id="ARBA00023163"/>
    </source>
</evidence>
<accession>A8ET35</accession>
<dbReference type="HOGENOM" id="CLU_039613_6_1_7"/>
<dbReference type="InterPro" id="IPR005119">
    <property type="entry name" value="LysR_subst-bd"/>
</dbReference>
<dbReference type="InterPro" id="IPR036390">
    <property type="entry name" value="WH_DNA-bd_sf"/>
</dbReference>
<keyword evidence="7" id="KW-1185">Reference proteome</keyword>
<dbReference type="Pfam" id="PF03466">
    <property type="entry name" value="LysR_substrate"/>
    <property type="match status" value="1"/>
</dbReference>
<dbReference type="AlphaFoldDB" id="A8ET35"/>
<dbReference type="eggNOG" id="COG0583">
    <property type="taxonomic scope" value="Bacteria"/>
</dbReference>